<proteinExistence type="predicted"/>
<feature type="compositionally biased region" description="Basic residues" evidence="1">
    <location>
        <begin position="77"/>
        <end position="93"/>
    </location>
</feature>
<evidence type="ECO:0000313" key="4">
    <source>
        <dbReference type="Proteomes" id="UP001057455"/>
    </source>
</evidence>
<dbReference type="EMBL" id="BLIY01000003">
    <property type="protein sequence ID" value="GFE52984.1"/>
    <property type="molecule type" value="Genomic_DNA"/>
</dbReference>
<feature type="chain" id="PRO_5040965642" evidence="2">
    <location>
        <begin position="19"/>
        <end position="164"/>
    </location>
</feature>
<feature type="compositionally biased region" description="Basic and acidic residues" evidence="1">
    <location>
        <begin position="117"/>
        <end position="144"/>
    </location>
</feature>
<dbReference type="OrthoDB" id="10506204at2759"/>
<keyword evidence="2" id="KW-0732">Signal</keyword>
<name>A0A9W5T7Y1_BABOV</name>
<dbReference type="AlphaFoldDB" id="A0A9W5T7Y1"/>
<gene>
    <name evidence="3" type="ORF">BaOVIS_003880</name>
</gene>
<feature type="signal peptide" evidence="2">
    <location>
        <begin position="1"/>
        <end position="18"/>
    </location>
</feature>
<evidence type="ECO:0000256" key="1">
    <source>
        <dbReference type="SAM" id="MobiDB-lite"/>
    </source>
</evidence>
<feature type="compositionally biased region" description="Basic residues" evidence="1">
    <location>
        <begin position="39"/>
        <end position="50"/>
    </location>
</feature>
<evidence type="ECO:0000256" key="2">
    <source>
        <dbReference type="SAM" id="SignalP"/>
    </source>
</evidence>
<keyword evidence="4" id="KW-1185">Reference proteome</keyword>
<comment type="caution">
    <text evidence="3">The sequence shown here is derived from an EMBL/GenBank/DDBJ whole genome shotgun (WGS) entry which is preliminary data.</text>
</comment>
<evidence type="ECO:0000313" key="3">
    <source>
        <dbReference type="EMBL" id="GFE52984.1"/>
    </source>
</evidence>
<feature type="region of interest" description="Disordered" evidence="1">
    <location>
        <begin position="38"/>
        <end position="164"/>
    </location>
</feature>
<sequence>MRAFSLLLSIFFLATAHCSYNGYLGLSGDEPSMLEWSFRKNKKGKGKKSSSKSGGVWSKLRGKKRKSDDQDSDEPPKKKKRLGLFKRSKSKKNRRDDDDDSPDSRRGSVFARYGPKNRNDHVRDRHHKDVTDELQEQIRHDQHEPPSLSDVVVGGLTSISNDRH</sequence>
<organism evidence="3 4">
    <name type="scientific">Babesia ovis</name>
    <dbReference type="NCBI Taxonomy" id="5869"/>
    <lineage>
        <taxon>Eukaryota</taxon>
        <taxon>Sar</taxon>
        <taxon>Alveolata</taxon>
        <taxon>Apicomplexa</taxon>
        <taxon>Aconoidasida</taxon>
        <taxon>Piroplasmida</taxon>
        <taxon>Babesiidae</taxon>
        <taxon>Babesia</taxon>
    </lineage>
</organism>
<accession>A0A9W5T7Y1</accession>
<reference evidence="3" key="1">
    <citation type="submission" date="2019-12" db="EMBL/GenBank/DDBJ databases">
        <title>Genome sequence of Babesia ovis.</title>
        <authorList>
            <person name="Yamagishi J."/>
            <person name="Sevinc F."/>
            <person name="Xuan X."/>
        </authorList>
    </citation>
    <scope>NUCLEOTIDE SEQUENCE</scope>
    <source>
        <strain evidence="3">Selcuk</strain>
    </source>
</reference>
<dbReference type="Proteomes" id="UP001057455">
    <property type="component" value="Unassembled WGS sequence"/>
</dbReference>
<protein>
    <submittedName>
        <fullName evidence="3">Tudor domain-containing protein 15 isoform X1, putative</fullName>
    </submittedName>
</protein>